<evidence type="ECO:0000313" key="1">
    <source>
        <dbReference type="EMBL" id="OAI19420.1"/>
    </source>
</evidence>
<comment type="caution">
    <text evidence="1">The sequence shown here is derived from an EMBL/GenBank/DDBJ whole genome shotgun (WGS) entry which is preliminary data.</text>
</comment>
<dbReference type="AlphaFoldDB" id="A0A177NQV5"/>
<dbReference type="EMBL" id="LUUI01000066">
    <property type="protein sequence ID" value="OAI19420.1"/>
    <property type="molecule type" value="Genomic_DNA"/>
</dbReference>
<dbReference type="OrthoDB" id="8477025at2"/>
<name>A0A177NQV5_9GAMM</name>
<reference evidence="1 2" key="1">
    <citation type="submission" date="2016-03" db="EMBL/GenBank/DDBJ databases">
        <authorList>
            <person name="Ploux O."/>
        </authorList>
    </citation>
    <scope>NUCLEOTIDE SEQUENCE [LARGE SCALE GENOMIC DNA]</scope>
    <source>
        <strain evidence="1 2">R-45370</strain>
    </source>
</reference>
<dbReference type="Proteomes" id="UP000078476">
    <property type="component" value="Unassembled WGS sequence"/>
</dbReference>
<dbReference type="RefSeq" id="WP_066978546.1">
    <property type="nucleotide sequence ID" value="NZ_LUUI01000066.1"/>
</dbReference>
<keyword evidence="2" id="KW-1185">Reference proteome</keyword>
<dbReference type="STRING" id="980561.A1359_03765"/>
<evidence type="ECO:0000313" key="2">
    <source>
        <dbReference type="Proteomes" id="UP000078476"/>
    </source>
</evidence>
<organism evidence="1 2">
    <name type="scientific">Methylomonas lenta</name>
    <dbReference type="NCBI Taxonomy" id="980561"/>
    <lineage>
        <taxon>Bacteria</taxon>
        <taxon>Pseudomonadati</taxon>
        <taxon>Pseudomonadota</taxon>
        <taxon>Gammaproteobacteria</taxon>
        <taxon>Methylococcales</taxon>
        <taxon>Methylococcaceae</taxon>
        <taxon>Methylomonas</taxon>
    </lineage>
</organism>
<proteinExistence type="predicted"/>
<accession>A0A177NQV5</accession>
<gene>
    <name evidence="1" type="ORF">A1359_03765</name>
</gene>
<protein>
    <submittedName>
        <fullName evidence="1">Uncharacterized protein</fullName>
    </submittedName>
</protein>
<sequence>MQNQTVFMDSKKQLIEDIKFIFAECERLWDQIQSQGLLSISKEDSFCEIPHPSNNSAKMICGRAASELLIELSSNIAKQHGLEKKIKLEKFREIFSRIMVNRFLRENRPINTKEVDKVIASSVKQAKTHLKNVTYFIPCHLMRTKDPEALVIGPIKFHNRTSIRRVFLDKLRQRTEDNGHEDNKYSRRLLKDALRYYRKFQWVAEVEIKGYDRETSGEIAEQAVTSALDCLHLMLGAEWTDKMQIQGPAIFMDRRAKLYLSDSNELEASLSSSVFGQVNFTDGWSVGLSSPEHTNILNLFGVALELAVDPALARPLSQRFLDAAQWFGEASREKSPSTRVVKYVTALERMVMTEEHDDISRLVSDRVSAFCFEKPDDRETWRAKVKKTYDLRSKLIHGSISPRSDEVWQGVYVGAQLCEITLLRVLNEFGVDELKEDKFSSRRLGEWFNNVTNWADRQLTKIEE</sequence>